<evidence type="ECO:0000256" key="3">
    <source>
        <dbReference type="ARBA" id="ARBA00022741"/>
    </source>
</evidence>
<feature type="compositionally biased region" description="Basic and acidic residues" evidence="8">
    <location>
        <begin position="109"/>
        <end position="125"/>
    </location>
</feature>
<evidence type="ECO:0000256" key="6">
    <source>
        <dbReference type="ARBA" id="ARBA00023212"/>
    </source>
</evidence>
<dbReference type="GO" id="GO:0007052">
    <property type="term" value="P:mitotic spindle organization"/>
    <property type="evidence" value="ECO:0007669"/>
    <property type="project" value="TreeGrafter"/>
</dbReference>
<feature type="compositionally biased region" description="Polar residues" evidence="8">
    <location>
        <begin position="126"/>
        <end position="138"/>
    </location>
</feature>
<dbReference type="PROSITE" id="PS50067">
    <property type="entry name" value="KINESIN_MOTOR_2"/>
    <property type="match status" value="1"/>
</dbReference>
<dbReference type="SUPFAM" id="SSF52540">
    <property type="entry name" value="P-loop containing nucleoside triphosphate hydrolases"/>
    <property type="match status" value="1"/>
</dbReference>
<evidence type="ECO:0000256" key="5">
    <source>
        <dbReference type="ARBA" id="ARBA00023054"/>
    </source>
</evidence>
<evidence type="ECO:0000256" key="8">
    <source>
        <dbReference type="SAM" id="MobiDB-lite"/>
    </source>
</evidence>
<comment type="caution">
    <text evidence="10">The sequence shown here is derived from an EMBL/GenBank/DDBJ whole genome shotgun (WGS) entry which is preliminary data.</text>
</comment>
<evidence type="ECO:0000256" key="4">
    <source>
        <dbReference type="ARBA" id="ARBA00022840"/>
    </source>
</evidence>
<dbReference type="GO" id="GO:0051231">
    <property type="term" value="P:spindle elongation"/>
    <property type="evidence" value="ECO:0007669"/>
    <property type="project" value="TreeGrafter"/>
</dbReference>
<dbReference type="GO" id="GO:0007018">
    <property type="term" value="P:microtubule-based movement"/>
    <property type="evidence" value="ECO:0007669"/>
    <property type="project" value="InterPro"/>
</dbReference>
<dbReference type="InterPro" id="IPR036961">
    <property type="entry name" value="Kinesin_motor_dom_sf"/>
</dbReference>
<keyword evidence="4" id="KW-0067">ATP-binding</keyword>
<dbReference type="InterPro" id="IPR027417">
    <property type="entry name" value="P-loop_NTPase"/>
</dbReference>
<protein>
    <submittedName>
        <fullName evidence="10">Kinesin-like protein KIN-4A-like</fullName>
    </submittedName>
</protein>
<dbReference type="PANTHER" id="PTHR47969:SF15">
    <property type="entry name" value="CHROMOSOME-ASSOCIATED KINESIN KIF4A-RELATED"/>
    <property type="match status" value="1"/>
</dbReference>
<evidence type="ECO:0000256" key="1">
    <source>
        <dbReference type="ARBA" id="ARBA00004245"/>
    </source>
</evidence>
<evidence type="ECO:0000259" key="9">
    <source>
        <dbReference type="PROSITE" id="PS50067"/>
    </source>
</evidence>
<keyword evidence="3" id="KW-0547">Nucleotide-binding</keyword>
<dbReference type="AlphaFoldDB" id="A0A8J5JVA9"/>
<name>A0A8J5JVA9_HOMAM</name>
<dbReference type="EMBL" id="JAHLQT010031890">
    <property type="protein sequence ID" value="KAG7159864.1"/>
    <property type="molecule type" value="Genomic_DNA"/>
</dbReference>
<evidence type="ECO:0000313" key="11">
    <source>
        <dbReference type="Proteomes" id="UP000747542"/>
    </source>
</evidence>
<comment type="similarity">
    <text evidence="7">Belongs to the TRAFAC class myosin-kinesin ATPase superfamily. Kinesin family.</text>
</comment>
<sequence>MFGQQFTEGVIINKGLLALSKILAALSNPTAGYVPYRKSVLTRLLNDSLGGNSYTAMIACVSPGNFNVHETIKTLHYAEQARNIRTKPQILSTIKRLGVKRCCEDDGHSRGLEETDDGLEKETRAQQHNFHTGSQATY</sequence>
<keyword evidence="5" id="KW-0175">Coiled coil</keyword>
<accession>A0A8J5JVA9</accession>
<evidence type="ECO:0000256" key="2">
    <source>
        <dbReference type="ARBA" id="ARBA00022490"/>
    </source>
</evidence>
<feature type="region of interest" description="Disordered" evidence="8">
    <location>
        <begin position="109"/>
        <end position="138"/>
    </location>
</feature>
<reference evidence="10" key="1">
    <citation type="journal article" date="2021" name="Sci. Adv.">
        <title>The American lobster genome reveals insights on longevity, neural, and immune adaptations.</title>
        <authorList>
            <person name="Polinski J.M."/>
            <person name="Zimin A.V."/>
            <person name="Clark K.F."/>
            <person name="Kohn A.B."/>
            <person name="Sadowski N."/>
            <person name="Timp W."/>
            <person name="Ptitsyn A."/>
            <person name="Khanna P."/>
            <person name="Romanova D.Y."/>
            <person name="Williams P."/>
            <person name="Greenwood S.J."/>
            <person name="Moroz L.L."/>
            <person name="Walt D.R."/>
            <person name="Bodnar A.G."/>
        </authorList>
    </citation>
    <scope>NUCLEOTIDE SEQUENCE</scope>
    <source>
        <strain evidence="10">GMGI-L3</strain>
    </source>
</reference>
<dbReference type="PANTHER" id="PTHR47969">
    <property type="entry name" value="CHROMOSOME-ASSOCIATED KINESIN KIF4A-RELATED"/>
    <property type="match status" value="1"/>
</dbReference>
<dbReference type="Gene3D" id="3.40.850.10">
    <property type="entry name" value="Kinesin motor domain"/>
    <property type="match status" value="1"/>
</dbReference>
<keyword evidence="6" id="KW-0206">Cytoskeleton</keyword>
<comment type="subcellular location">
    <subcellularLocation>
        <location evidence="1">Cytoplasm</location>
        <location evidence="1">Cytoskeleton</location>
    </subcellularLocation>
</comment>
<dbReference type="GO" id="GO:0008017">
    <property type="term" value="F:microtubule binding"/>
    <property type="evidence" value="ECO:0007669"/>
    <property type="project" value="InterPro"/>
</dbReference>
<organism evidence="10 11">
    <name type="scientific">Homarus americanus</name>
    <name type="common">American lobster</name>
    <dbReference type="NCBI Taxonomy" id="6706"/>
    <lineage>
        <taxon>Eukaryota</taxon>
        <taxon>Metazoa</taxon>
        <taxon>Ecdysozoa</taxon>
        <taxon>Arthropoda</taxon>
        <taxon>Crustacea</taxon>
        <taxon>Multicrustacea</taxon>
        <taxon>Malacostraca</taxon>
        <taxon>Eumalacostraca</taxon>
        <taxon>Eucarida</taxon>
        <taxon>Decapoda</taxon>
        <taxon>Pleocyemata</taxon>
        <taxon>Astacidea</taxon>
        <taxon>Nephropoidea</taxon>
        <taxon>Nephropidae</taxon>
        <taxon>Homarus</taxon>
    </lineage>
</organism>
<gene>
    <name evidence="10" type="primary">KIN4A-L</name>
    <name evidence="10" type="ORF">Hamer_G022088</name>
</gene>
<evidence type="ECO:0000313" key="10">
    <source>
        <dbReference type="EMBL" id="KAG7159864.1"/>
    </source>
</evidence>
<dbReference type="GO" id="GO:0005524">
    <property type="term" value="F:ATP binding"/>
    <property type="evidence" value="ECO:0007669"/>
    <property type="project" value="UniProtKB-KW"/>
</dbReference>
<dbReference type="Pfam" id="PF00225">
    <property type="entry name" value="Kinesin"/>
    <property type="match status" value="1"/>
</dbReference>
<dbReference type="InterPro" id="IPR027640">
    <property type="entry name" value="Kinesin-like_fam"/>
</dbReference>
<feature type="domain" description="Kinesin motor" evidence="9">
    <location>
        <begin position="1"/>
        <end position="84"/>
    </location>
</feature>
<proteinExistence type="inferred from homology"/>
<dbReference type="Proteomes" id="UP000747542">
    <property type="component" value="Unassembled WGS sequence"/>
</dbReference>
<keyword evidence="11" id="KW-1185">Reference proteome</keyword>
<keyword evidence="2" id="KW-0963">Cytoplasm</keyword>
<evidence type="ECO:0000256" key="7">
    <source>
        <dbReference type="PROSITE-ProRule" id="PRU00283"/>
    </source>
</evidence>
<dbReference type="GO" id="GO:0005875">
    <property type="term" value="C:microtubule associated complex"/>
    <property type="evidence" value="ECO:0007669"/>
    <property type="project" value="TreeGrafter"/>
</dbReference>
<comment type="caution">
    <text evidence="7">Lacks conserved residue(s) required for the propagation of feature annotation.</text>
</comment>
<dbReference type="InterPro" id="IPR001752">
    <property type="entry name" value="Kinesin_motor_dom"/>
</dbReference>
<dbReference type="GO" id="GO:0003777">
    <property type="term" value="F:microtubule motor activity"/>
    <property type="evidence" value="ECO:0007669"/>
    <property type="project" value="InterPro"/>
</dbReference>